<evidence type="ECO:0000313" key="5">
    <source>
        <dbReference type="Proteomes" id="UP000076552"/>
    </source>
</evidence>
<dbReference type="AlphaFoldDB" id="A0A161Y418"/>
<dbReference type="EMBL" id="LFIV01000178">
    <property type="protein sequence ID" value="KZL66417.1"/>
    <property type="molecule type" value="Genomic_DNA"/>
</dbReference>
<dbReference type="PANTHER" id="PTHR10146">
    <property type="entry name" value="PROLINE SYNTHETASE CO-TRANSCRIBED BACTERIAL HOMOLOG PROTEIN"/>
    <property type="match status" value="1"/>
</dbReference>
<comment type="similarity">
    <text evidence="2">Belongs to the pyridoxal phosphate-binding protein YggS/PROSC family.</text>
</comment>
<comment type="caution">
    <text evidence="4">The sequence shown here is derived from an EMBL/GenBank/DDBJ whole genome shotgun (WGS) entry which is preliminary data.</text>
</comment>
<name>A0A161Y418_9PEZI</name>
<proteinExistence type="inferred from homology"/>
<dbReference type="STRING" id="708197.A0A161Y418"/>
<dbReference type="InterPro" id="IPR001608">
    <property type="entry name" value="Ala_racemase_N"/>
</dbReference>
<organism evidence="4 5">
    <name type="scientific">Colletotrichum tofieldiae</name>
    <dbReference type="NCBI Taxonomy" id="708197"/>
    <lineage>
        <taxon>Eukaryota</taxon>
        <taxon>Fungi</taxon>
        <taxon>Dikarya</taxon>
        <taxon>Ascomycota</taxon>
        <taxon>Pezizomycotina</taxon>
        <taxon>Sordariomycetes</taxon>
        <taxon>Hypocreomycetidae</taxon>
        <taxon>Glomerellales</taxon>
        <taxon>Glomerellaceae</taxon>
        <taxon>Colletotrichum</taxon>
        <taxon>Colletotrichum spaethianum species complex</taxon>
    </lineage>
</organism>
<gene>
    <name evidence="4" type="ORF">CT0861_05163</name>
</gene>
<dbReference type="SUPFAM" id="SSF51419">
    <property type="entry name" value="PLP-binding barrel"/>
    <property type="match status" value="1"/>
</dbReference>
<dbReference type="Pfam" id="PF01168">
    <property type="entry name" value="Ala_racemase_N"/>
    <property type="match status" value="1"/>
</dbReference>
<dbReference type="PANTHER" id="PTHR10146:SF14">
    <property type="entry name" value="PYRIDOXAL PHOSPHATE HOMEOSTASIS PROTEIN"/>
    <property type="match status" value="1"/>
</dbReference>
<sequence length="302" mass="32672">LEIHDYTFNLTSTFGAKKVPFNSHFNSHHATTLPRPAMTDAQPEMKIDPTRAKALVSQLQSVQERIAAVAAGRNVRLVAVSKLKPANDILALHQATPPQVHFGENYAQELGQKADLLPRSVQWHFIGGLQSTHAKKLAKIPNLFCVSSVDTLKKAQLLNASRAELISSSNPETSVEPLGVHVQVNTSGEDSKSGAAPGPETVALCRAVEEECPALKLLGLMTIGAIARSKATTPENENEDFLCLREQRDLVVKELGLQRELELSMGMSEDFEGAVKLGSGEVRVGSTIFGERGPKNEAKILV</sequence>
<dbReference type="NCBIfam" id="TIGR00044">
    <property type="entry name" value="YggS family pyridoxal phosphate-dependent enzyme"/>
    <property type="match status" value="1"/>
</dbReference>
<evidence type="ECO:0000256" key="2">
    <source>
        <dbReference type="RuleBase" id="RU004514"/>
    </source>
</evidence>
<dbReference type="InterPro" id="IPR029066">
    <property type="entry name" value="PLP-binding_barrel"/>
</dbReference>
<dbReference type="Proteomes" id="UP000076552">
    <property type="component" value="Unassembled WGS sequence"/>
</dbReference>
<dbReference type="CDD" id="cd06822">
    <property type="entry name" value="PLPDE_III_YBL036c_euk"/>
    <property type="match status" value="1"/>
</dbReference>
<feature type="non-terminal residue" evidence="4">
    <location>
        <position position="1"/>
    </location>
</feature>
<evidence type="ECO:0000259" key="3">
    <source>
        <dbReference type="Pfam" id="PF01168"/>
    </source>
</evidence>
<reference evidence="4 5" key="1">
    <citation type="submission" date="2015-06" db="EMBL/GenBank/DDBJ databases">
        <title>Survival trade-offs in plant roots during colonization by closely related pathogenic and mutualistic fungi.</title>
        <authorList>
            <person name="Hacquard S."/>
            <person name="Kracher B."/>
            <person name="Hiruma K."/>
            <person name="Weinman A."/>
            <person name="Muench P."/>
            <person name="Garrido Oter R."/>
            <person name="Ver Loren van Themaat E."/>
            <person name="Dallerey J.-F."/>
            <person name="Damm U."/>
            <person name="Henrissat B."/>
            <person name="Lespinet O."/>
            <person name="Thon M."/>
            <person name="Kemen E."/>
            <person name="McHardy A.C."/>
            <person name="Schulze-Lefert P."/>
            <person name="O'Connell R.J."/>
        </authorList>
    </citation>
    <scope>NUCLEOTIDE SEQUENCE [LARGE SCALE GENOMIC DNA]</scope>
    <source>
        <strain evidence="4 5">0861</strain>
    </source>
</reference>
<feature type="domain" description="Alanine racemase N-terminal" evidence="3">
    <location>
        <begin position="64"/>
        <end position="291"/>
    </location>
</feature>
<dbReference type="InterPro" id="IPR011078">
    <property type="entry name" value="PyrdxlP_homeostasis"/>
</dbReference>
<dbReference type="FunFam" id="3.20.20.10:FF:000007">
    <property type="entry name" value="Pyridoxal phosphate homeostasis protein"/>
    <property type="match status" value="1"/>
</dbReference>
<protein>
    <submittedName>
        <fullName evidence="4">YggS family pyridoxal phosphate enzyme</fullName>
    </submittedName>
</protein>
<dbReference type="GO" id="GO:0030170">
    <property type="term" value="F:pyridoxal phosphate binding"/>
    <property type="evidence" value="ECO:0007669"/>
    <property type="project" value="InterPro"/>
</dbReference>
<accession>A0A161Y418</accession>
<keyword evidence="1" id="KW-0663">Pyridoxal phosphate</keyword>
<dbReference type="HAMAP" id="MF_02087">
    <property type="entry name" value="PLP_homeostasis"/>
    <property type="match status" value="1"/>
</dbReference>
<evidence type="ECO:0000256" key="1">
    <source>
        <dbReference type="ARBA" id="ARBA00022898"/>
    </source>
</evidence>
<evidence type="ECO:0000313" key="4">
    <source>
        <dbReference type="EMBL" id="KZL66417.1"/>
    </source>
</evidence>
<dbReference type="Gene3D" id="3.20.20.10">
    <property type="entry name" value="Alanine racemase"/>
    <property type="match status" value="1"/>
</dbReference>
<keyword evidence="5" id="KW-1185">Reference proteome</keyword>